<evidence type="ECO:0000313" key="2">
    <source>
        <dbReference type="Proteomes" id="UP000025241"/>
    </source>
</evidence>
<dbReference type="eggNOG" id="ENOG5032S2Y">
    <property type="taxonomic scope" value="Bacteria"/>
</dbReference>
<proteinExistence type="predicted"/>
<evidence type="ECO:0008006" key="3">
    <source>
        <dbReference type="Google" id="ProtNLM"/>
    </source>
</evidence>
<dbReference type="PATRIC" id="fig|1301098.3.peg.2669"/>
<dbReference type="AlphaFoldDB" id="A0A024HHA2"/>
<accession>A0A024HHA2</accession>
<reference evidence="1 2" key="1">
    <citation type="submission" date="2013-03" db="EMBL/GenBank/DDBJ databases">
        <authorList>
            <person name="Linke B."/>
        </authorList>
    </citation>
    <scope>NUCLEOTIDE SEQUENCE [LARGE SCALE GENOMIC DNA]</scope>
    <source>
        <strain evidence="1 2">B13</strain>
    </source>
</reference>
<dbReference type="OrthoDB" id="7849477at2"/>
<keyword evidence="2" id="KW-1185">Reference proteome</keyword>
<protein>
    <recommendedName>
        <fullName evidence="3">IacB</fullName>
    </recommendedName>
</protein>
<dbReference type="Proteomes" id="UP000025241">
    <property type="component" value="Chromosome I"/>
</dbReference>
<gene>
    <name evidence="1" type="ORF">PKB_2662</name>
</gene>
<organism evidence="1 2">
    <name type="scientific">Pseudomonas knackmussii (strain DSM 6978 / CCUG 54928 / LMG 23759 / B13)</name>
    <dbReference type="NCBI Taxonomy" id="1301098"/>
    <lineage>
        <taxon>Bacteria</taxon>
        <taxon>Pseudomonadati</taxon>
        <taxon>Pseudomonadota</taxon>
        <taxon>Gammaproteobacteria</taxon>
        <taxon>Pseudomonadales</taxon>
        <taxon>Pseudomonadaceae</taxon>
        <taxon>Pseudomonas</taxon>
    </lineage>
</organism>
<evidence type="ECO:0000313" key="1">
    <source>
        <dbReference type="EMBL" id="CDF84009.1"/>
    </source>
</evidence>
<dbReference type="HOGENOM" id="CLU_1988430_0_0_6"/>
<dbReference type="STRING" id="1301098.PKB_2662"/>
<name>A0A024HHA2_PSEKB</name>
<dbReference type="RefSeq" id="WP_043252335.1">
    <property type="nucleotide sequence ID" value="NZ_HG322950.1"/>
</dbReference>
<reference evidence="1 2" key="2">
    <citation type="submission" date="2014-05" db="EMBL/GenBank/DDBJ databases">
        <title>Genome sequence of the 3-chlorobenzoate degrading bacterium Pseudomonas knackmussii B13 shows multiple evidence for horizontal gene transfer.</title>
        <authorList>
            <person name="Miyazaki R."/>
            <person name="Bertelli C."/>
            <person name="Falquet L."/>
            <person name="Robinson-Rechavi M."/>
            <person name="Gharib W."/>
            <person name="Roy S."/>
            <person name="Van der Meer J.R."/>
        </authorList>
    </citation>
    <scope>NUCLEOTIDE SEQUENCE [LARGE SCALE GENOMIC DNA]</scope>
    <source>
        <strain evidence="1 2">B13</strain>
    </source>
</reference>
<dbReference type="KEGG" id="pkc:PKB_2662"/>
<dbReference type="EMBL" id="HG322950">
    <property type="protein sequence ID" value="CDF84009.1"/>
    <property type="molecule type" value="Genomic_DNA"/>
</dbReference>
<sequence>MTRPTAEPMRVLFCIGITQNFFDLPTGEGLSVWKGFSQMMGELGALPGMNVLGVLDDDRLMVGASTTSPWTVYIMADVDCHQTVVDACNLFRTVPVGEYSLWKYAKIEARIGRPLTIPEAARS</sequence>